<proteinExistence type="predicted"/>
<keyword evidence="2" id="KW-1185">Reference proteome</keyword>
<evidence type="ECO:0000313" key="2">
    <source>
        <dbReference type="Proteomes" id="UP001451303"/>
    </source>
</evidence>
<name>A0ABR3DL42_NEUIN</name>
<protein>
    <submittedName>
        <fullName evidence="1">Uncharacterized protein</fullName>
    </submittedName>
</protein>
<comment type="caution">
    <text evidence="1">The sequence shown here is derived from an EMBL/GenBank/DDBJ whole genome shotgun (WGS) entry which is preliminary data.</text>
</comment>
<accession>A0ABR3DL42</accession>
<gene>
    <name evidence="1" type="ORF">QR685DRAFT_420523</name>
</gene>
<evidence type="ECO:0000313" key="1">
    <source>
        <dbReference type="EMBL" id="KAL0473344.1"/>
    </source>
</evidence>
<dbReference type="EMBL" id="JAVLET010000002">
    <property type="protein sequence ID" value="KAL0473344.1"/>
    <property type="molecule type" value="Genomic_DNA"/>
</dbReference>
<feature type="non-terminal residue" evidence="1">
    <location>
        <position position="61"/>
    </location>
</feature>
<dbReference type="Proteomes" id="UP001451303">
    <property type="component" value="Unassembled WGS sequence"/>
</dbReference>
<reference evidence="1 2" key="1">
    <citation type="submission" date="2023-09" db="EMBL/GenBank/DDBJ databases">
        <title>Multi-omics analysis of a traditional fermented food reveals byproduct-associated fungal strains for waste-to-food upcycling.</title>
        <authorList>
            <consortium name="Lawrence Berkeley National Laboratory"/>
            <person name="Rekdal V.M."/>
            <person name="Villalobos-Escobedo J.M."/>
            <person name="Rodriguez-Valeron N."/>
            <person name="Garcia M.O."/>
            <person name="Vasquez D.P."/>
            <person name="Damayanti I."/>
            <person name="Sorensen P.M."/>
            <person name="Baidoo E.E."/>
            <person name="De Carvalho A.C."/>
            <person name="Riley R."/>
            <person name="Lipzen A."/>
            <person name="He G."/>
            <person name="Yan M."/>
            <person name="Haridas S."/>
            <person name="Daum C."/>
            <person name="Yoshinaga Y."/>
            <person name="Ng V."/>
            <person name="Grigoriev I.V."/>
            <person name="Munk R."/>
            <person name="Nuraida L."/>
            <person name="Wijaya C.H."/>
            <person name="Morales P.-C."/>
            <person name="Keasling J.D."/>
        </authorList>
    </citation>
    <scope>NUCLEOTIDE SEQUENCE [LARGE SCALE GENOMIC DNA]</scope>
    <source>
        <strain evidence="1 2">FGSC 2613</strain>
    </source>
</reference>
<sequence>MFILERMRQVDDLPPHWLLALSSSMKRNCKLHQALSHFVVHGTIPKLSLGYQDSAVLQNYF</sequence>
<organism evidence="1 2">
    <name type="scientific">Neurospora intermedia</name>
    <dbReference type="NCBI Taxonomy" id="5142"/>
    <lineage>
        <taxon>Eukaryota</taxon>
        <taxon>Fungi</taxon>
        <taxon>Dikarya</taxon>
        <taxon>Ascomycota</taxon>
        <taxon>Pezizomycotina</taxon>
        <taxon>Sordariomycetes</taxon>
        <taxon>Sordariomycetidae</taxon>
        <taxon>Sordariales</taxon>
        <taxon>Sordariaceae</taxon>
        <taxon>Neurospora</taxon>
    </lineage>
</organism>